<dbReference type="Proteomes" id="UP000325218">
    <property type="component" value="Unassembled WGS sequence"/>
</dbReference>
<protein>
    <submittedName>
        <fullName evidence="1">YheC/YheD family protein</fullName>
    </submittedName>
</protein>
<comment type="caution">
    <text evidence="1">The sequence shown here is derived from an EMBL/GenBank/DDBJ whole genome shotgun (WGS) entry which is preliminary data.</text>
</comment>
<dbReference type="GO" id="GO:0005737">
    <property type="term" value="C:cytoplasm"/>
    <property type="evidence" value="ECO:0007669"/>
    <property type="project" value="TreeGrafter"/>
</dbReference>
<dbReference type="OrthoDB" id="7869153at2"/>
<evidence type="ECO:0000313" key="2">
    <source>
        <dbReference type="Proteomes" id="UP000325218"/>
    </source>
</evidence>
<sequence>MAGRQLANKWLKTEALLRNADVAAHIPQTRMFSAESLRSMLHQFGMVVIKPLRGGGGYGVIKVSCARGIYSFTYMSSKRSFSSFEAMFRALNRAKVGRRYMIQQGIHLARIGGRPIDYRVKVVKQDGGWVYRSMVGRLARPGLFVTNLCKGGTQLTARKGLELSLRRRGAGIKKRKEMRNLTNTCIAIMEAAFPGIDQLGFDYGIDQSGKLWIFEVNTRPQ</sequence>
<proteinExistence type="predicted"/>
<dbReference type="PANTHER" id="PTHR21621">
    <property type="entry name" value="RIBOSOMAL PROTEIN S6 MODIFICATION PROTEIN"/>
    <property type="match status" value="1"/>
</dbReference>
<dbReference type="PANTHER" id="PTHR21621:SF0">
    <property type="entry name" value="BETA-CITRYLGLUTAMATE SYNTHASE B-RELATED"/>
    <property type="match status" value="1"/>
</dbReference>
<name>A0A5D0CLJ5_9BACL</name>
<reference evidence="1 2" key="1">
    <citation type="submission" date="2019-08" db="EMBL/GenBank/DDBJ databases">
        <title>Genome sequencing of Paenibacillus faecis DSM 23593(T).</title>
        <authorList>
            <person name="Kook J.-K."/>
            <person name="Park S.-N."/>
            <person name="Lim Y.K."/>
        </authorList>
    </citation>
    <scope>NUCLEOTIDE SEQUENCE [LARGE SCALE GENOMIC DNA]</scope>
    <source>
        <strain evidence="1 2">DSM 23593</strain>
    </source>
</reference>
<evidence type="ECO:0000313" key="1">
    <source>
        <dbReference type="EMBL" id="TYA10816.1"/>
    </source>
</evidence>
<dbReference type="EMBL" id="VSDO01000005">
    <property type="protein sequence ID" value="TYA10816.1"/>
    <property type="molecule type" value="Genomic_DNA"/>
</dbReference>
<dbReference type="Pfam" id="PF14398">
    <property type="entry name" value="ATPgrasp_YheCD"/>
    <property type="match status" value="1"/>
</dbReference>
<keyword evidence="2" id="KW-1185">Reference proteome</keyword>
<dbReference type="InterPro" id="IPR026838">
    <property type="entry name" value="YheC/D"/>
</dbReference>
<dbReference type="GO" id="GO:0009432">
    <property type="term" value="P:SOS response"/>
    <property type="evidence" value="ECO:0007669"/>
    <property type="project" value="TreeGrafter"/>
</dbReference>
<dbReference type="AlphaFoldDB" id="A0A5D0CLJ5"/>
<dbReference type="RefSeq" id="WP_148456839.1">
    <property type="nucleotide sequence ID" value="NZ_VSDO01000005.1"/>
</dbReference>
<gene>
    <name evidence="1" type="ORF">FRY98_23870</name>
</gene>
<dbReference type="GO" id="GO:0018169">
    <property type="term" value="F:ribosomal S6-glutamic acid ligase activity"/>
    <property type="evidence" value="ECO:0007669"/>
    <property type="project" value="TreeGrafter"/>
</dbReference>
<accession>A0A5D0CLJ5</accession>
<dbReference type="Gene3D" id="3.30.470.20">
    <property type="entry name" value="ATP-grasp fold, B domain"/>
    <property type="match status" value="1"/>
</dbReference>
<dbReference type="SUPFAM" id="SSF56059">
    <property type="entry name" value="Glutathione synthetase ATP-binding domain-like"/>
    <property type="match status" value="1"/>
</dbReference>
<organism evidence="1 2">
    <name type="scientific">Paenibacillus faecis</name>
    <dbReference type="NCBI Taxonomy" id="862114"/>
    <lineage>
        <taxon>Bacteria</taxon>
        <taxon>Bacillati</taxon>
        <taxon>Bacillota</taxon>
        <taxon>Bacilli</taxon>
        <taxon>Bacillales</taxon>
        <taxon>Paenibacillaceae</taxon>
        <taxon>Paenibacillus</taxon>
    </lineage>
</organism>